<dbReference type="SMART" id="SM00441">
    <property type="entry name" value="FF"/>
    <property type="match status" value="5"/>
</dbReference>
<sequence>MADSQTTPSASAPGTPGKSLWKEYTHQDGRKYYYHTMSKQTVWQKPNELKTAKELELEASPWKEYKTPEGKKYYHNAATSTTVWTAPEEYQAILDQLEEEQKALAAATAAAAATVVAQQPSVVSPTTPSTPLKPPTPLSSSAVSTPSPLRHQTNINGMQTTTSPLPPQHIAGAQPPFHAPIHNGPLAGRPGFGYPPSSQQQQPGGARPSRFQQSFVPPAADRGARNQNSVEFDTKEEADQAFKNMLKETGVTSTWTWEQTMRAVVTNPMYRALKTTAERKTAFQEYVEDRRIQEKQEERAKQQKLKQDFIALLESSDKVTHSSRYTTISRLFAEEPAFKAITDDRTRYSIFDHHVGELIRKDKEETRLKRKAGMAGLLTVFQSMPEITLTTRWSQARDLMLQNPAFLETEAVKSLNKMDQLSVFEDHVKNLEGEYDHKRNRERVLRKRAERKRREAFKELLTELRSKGNLNAKTLWMQIHPLVKDDPRYLNMLGQPGSTPMELFWDLIEDLDERLYQDRKLVQDVMKNIDYEVRPETSFEEFSGVISKQEKASHATAEDLQLIYDHLLRKAVHHAKEEKRRQEKLARKKAESFRFMLKTLDPAVTVESNWEDVKLVAEKTPEFAAMESDESRKEVFDGYIDRLKERVTKTYDSDDEDGSILEDDADFYGKRPSSNPSSAVVDRHTKTEPSAPETEGGAHTTINIANGGSSS</sequence>
<feature type="region of interest" description="Disordered" evidence="7">
    <location>
        <begin position="651"/>
        <end position="711"/>
    </location>
</feature>
<dbReference type="Pfam" id="PF01846">
    <property type="entry name" value="FF"/>
    <property type="match status" value="4"/>
</dbReference>
<dbReference type="GO" id="GO:0005685">
    <property type="term" value="C:U1 snRNP"/>
    <property type="evidence" value="ECO:0007669"/>
    <property type="project" value="TreeGrafter"/>
</dbReference>
<feature type="compositionally biased region" description="Polar residues" evidence="7">
    <location>
        <begin position="1"/>
        <end position="12"/>
    </location>
</feature>
<dbReference type="Pfam" id="PF25432">
    <property type="entry name" value="FF_PRPF40A"/>
    <property type="match status" value="1"/>
</dbReference>
<dbReference type="Gene3D" id="2.20.70.10">
    <property type="match status" value="2"/>
</dbReference>
<dbReference type="PANTHER" id="PTHR11864:SF0">
    <property type="entry name" value="PRP40 PRE-MRNA PROCESSING FACTOR 40 HOMOLOG A (YEAST)"/>
    <property type="match status" value="1"/>
</dbReference>
<keyword evidence="4" id="KW-0508">mRNA splicing</keyword>
<evidence type="ECO:0000259" key="9">
    <source>
        <dbReference type="PROSITE" id="PS51676"/>
    </source>
</evidence>
<dbReference type="SUPFAM" id="SSF81698">
    <property type="entry name" value="FF domain"/>
    <property type="match status" value="5"/>
</dbReference>
<dbReference type="InterPro" id="IPR036020">
    <property type="entry name" value="WW_dom_sf"/>
</dbReference>
<evidence type="ECO:0000256" key="1">
    <source>
        <dbReference type="ARBA" id="ARBA00004123"/>
    </source>
</evidence>
<keyword evidence="5" id="KW-0539">Nucleus</keyword>
<comment type="subcellular location">
    <subcellularLocation>
        <location evidence="1">Nucleus</location>
    </subcellularLocation>
</comment>
<dbReference type="GO" id="GO:0071004">
    <property type="term" value="C:U2-type prespliceosome"/>
    <property type="evidence" value="ECO:0007669"/>
    <property type="project" value="TreeGrafter"/>
</dbReference>
<evidence type="ECO:0000256" key="4">
    <source>
        <dbReference type="ARBA" id="ARBA00023187"/>
    </source>
</evidence>
<evidence type="ECO:0000256" key="2">
    <source>
        <dbReference type="ARBA" id="ARBA00022664"/>
    </source>
</evidence>
<dbReference type="SMART" id="SM00456">
    <property type="entry name" value="WW"/>
    <property type="match status" value="2"/>
</dbReference>
<dbReference type="EMBL" id="BQFW01000006">
    <property type="protein sequence ID" value="GJJ72347.1"/>
    <property type="molecule type" value="Genomic_DNA"/>
</dbReference>
<feature type="compositionally biased region" description="Polar residues" evidence="7">
    <location>
        <begin position="700"/>
        <end position="711"/>
    </location>
</feature>
<dbReference type="AlphaFoldDB" id="A0A9P3H9Q6"/>
<feature type="region of interest" description="Disordered" evidence="7">
    <location>
        <begin position="1"/>
        <end position="21"/>
    </location>
</feature>
<dbReference type="GO" id="GO:0045292">
    <property type="term" value="P:mRNA cis splicing, via spliceosome"/>
    <property type="evidence" value="ECO:0007669"/>
    <property type="project" value="InterPro"/>
</dbReference>
<accession>A0A9P3H9Q6</accession>
<proteinExistence type="predicted"/>
<dbReference type="InterPro" id="IPR001202">
    <property type="entry name" value="WW_dom"/>
</dbReference>
<feature type="domain" description="FF" evidence="9">
    <location>
        <begin position="302"/>
        <end position="357"/>
    </location>
</feature>
<feature type="compositionally biased region" description="Acidic residues" evidence="7">
    <location>
        <begin position="653"/>
        <end position="666"/>
    </location>
</feature>
<dbReference type="PROSITE" id="PS51676">
    <property type="entry name" value="FF"/>
    <property type="match status" value="4"/>
</dbReference>
<reference evidence="10" key="2">
    <citation type="journal article" date="2022" name="Microbiol. Resour. Announc.">
        <title>Whole-Genome Sequence of Entomortierella parvispora E1425, a Mucoromycotan Fungus Associated with Burkholderiaceae-Related Endosymbiotic Bacteria.</title>
        <authorList>
            <person name="Herlambang A."/>
            <person name="Guo Y."/>
            <person name="Takashima Y."/>
            <person name="Narisawa K."/>
            <person name="Ohta H."/>
            <person name="Nishizawa T."/>
        </authorList>
    </citation>
    <scope>NUCLEOTIDE SEQUENCE</scope>
    <source>
        <strain evidence="10">E1425</strain>
    </source>
</reference>
<dbReference type="CDD" id="cd00201">
    <property type="entry name" value="WW"/>
    <property type="match status" value="2"/>
</dbReference>
<evidence type="ECO:0000256" key="3">
    <source>
        <dbReference type="ARBA" id="ARBA00022737"/>
    </source>
</evidence>
<feature type="domain" description="FF" evidence="9">
    <location>
        <begin position="448"/>
        <end position="510"/>
    </location>
</feature>
<keyword evidence="2" id="KW-0507">mRNA processing</keyword>
<dbReference type="FunFam" id="1.10.10.440:FF:000013">
    <property type="entry name" value="pre-mRNA-processing protein 40A isoform X1"/>
    <property type="match status" value="1"/>
</dbReference>
<dbReference type="Pfam" id="PF00397">
    <property type="entry name" value="WW"/>
    <property type="match status" value="2"/>
</dbReference>
<gene>
    <name evidence="10" type="ORF">EMPS_04704</name>
</gene>
<dbReference type="PROSITE" id="PS50020">
    <property type="entry name" value="WW_DOMAIN_2"/>
    <property type="match status" value="2"/>
</dbReference>
<name>A0A9P3H9Q6_9FUNG</name>
<keyword evidence="6" id="KW-0175">Coiled coil</keyword>
<evidence type="ECO:0000259" key="8">
    <source>
        <dbReference type="PROSITE" id="PS50020"/>
    </source>
</evidence>
<reference evidence="10" key="1">
    <citation type="submission" date="2021-11" db="EMBL/GenBank/DDBJ databases">
        <authorList>
            <person name="Herlambang A."/>
            <person name="Guo Y."/>
            <person name="Takashima Y."/>
            <person name="Nishizawa T."/>
        </authorList>
    </citation>
    <scope>NUCLEOTIDE SEQUENCE</scope>
    <source>
        <strain evidence="10">E1425</strain>
    </source>
</reference>
<comment type="caution">
    <text evidence="10">The sequence shown here is derived from an EMBL/GenBank/DDBJ whole genome shotgun (WGS) entry which is preliminary data.</text>
</comment>
<feature type="region of interest" description="Disordered" evidence="7">
    <location>
        <begin position="116"/>
        <end position="231"/>
    </location>
</feature>
<feature type="domain" description="FF" evidence="9">
    <location>
        <begin position="235"/>
        <end position="289"/>
    </location>
</feature>
<feature type="domain" description="FF" evidence="9">
    <location>
        <begin position="584"/>
        <end position="642"/>
    </location>
</feature>
<evidence type="ECO:0000256" key="6">
    <source>
        <dbReference type="SAM" id="Coils"/>
    </source>
</evidence>
<evidence type="ECO:0000256" key="5">
    <source>
        <dbReference type="ARBA" id="ARBA00023242"/>
    </source>
</evidence>
<dbReference type="GO" id="GO:0003723">
    <property type="term" value="F:RNA binding"/>
    <property type="evidence" value="ECO:0007669"/>
    <property type="project" value="TreeGrafter"/>
</dbReference>
<dbReference type="InterPro" id="IPR002713">
    <property type="entry name" value="FF_domain"/>
</dbReference>
<feature type="domain" description="WW" evidence="8">
    <location>
        <begin position="15"/>
        <end position="48"/>
    </location>
</feature>
<dbReference type="SUPFAM" id="SSF51045">
    <property type="entry name" value="WW domain"/>
    <property type="match status" value="2"/>
</dbReference>
<feature type="compositionally biased region" description="Low complexity" evidence="7">
    <location>
        <begin position="192"/>
        <end position="205"/>
    </location>
</feature>
<dbReference type="Proteomes" id="UP000827284">
    <property type="component" value="Unassembled WGS sequence"/>
</dbReference>
<evidence type="ECO:0000256" key="7">
    <source>
        <dbReference type="SAM" id="MobiDB-lite"/>
    </source>
</evidence>
<feature type="compositionally biased region" description="Polar residues" evidence="7">
    <location>
        <begin position="142"/>
        <end position="163"/>
    </location>
</feature>
<keyword evidence="3" id="KW-0677">Repeat</keyword>
<dbReference type="Gene3D" id="1.10.10.440">
    <property type="entry name" value="FF domain"/>
    <property type="match status" value="5"/>
</dbReference>
<dbReference type="OrthoDB" id="187617at2759"/>
<keyword evidence="11" id="KW-1185">Reference proteome</keyword>
<organism evidence="10 11">
    <name type="scientific">Entomortierella parvispora</name>
    <dbReference type="NCBI Taxonomy" id="205924"/>
    <lineage>
        <taxon>Eukaryota</taxon>
        <taxon>Fungi</taxon>
        <taxon>Fungi incertae sedis</taxon>
        <taxon>Mucoromycota</taxon>
        <taxon>Mortierellomycotina</taxon>
        <taxon>Mortierellomycetes</taxon>
        <taxon>Mortierellales</taxon>
        <taxon>Mortierellaceae</taxon>
        <taxon>Entomortierella</taxon>
    </lineage>
</organism>
<dbReference type="PANTHER" id="PTHR11864">
    <property type="entry name" value="PRE-MRNA-PROCESSING PROTEIN PRP40"/>
    <property type="match status" value="1"/>
</dbReference>
<dbReference type="InterPro" id="IPR036517">
    <property type="entry name" value="FF_domain_sf"/>
</dbReference>
<dbReference type="InterPro" id="IPR039726">
    <property type="entry name" value="Prp40-like"/>
</dbReference>
<evidence type="ECO:0000313" key="10">
    <source>
        <dbReference type="EMBL" id="GJJ72347.1"/>
    </source>
</evidence>
<feature type="compositionally biased region" description="Low complexity" evidence="7">
    <location>
        <begin position="116"/>
        <end position="130"/>
    </location>
</feature>
<protein>
    <submittedName>
        <fullName evidence="10">Pre-mRNA-processing factor 40</fullName>
    </submittedName>
</protein>
<feature type="domain" description="WW" evidence="8">
    <location>
        <begin position="60"/>
        <end position="89"/>
    </location>
</feature>
<feature type="coiled-coil region" evidence="6">
    <location>
        <begin position="428"/>
        <end position="467"/>
    </location>
</feature>
<evidence type="ECO:0000313" key="11">
    <source>
        <dbReference type="Proteomes" id="UP000827284"/>
    </source>
</evidence>